<gene>
    <name evidence="2" type="ORF">BSP0115_LOCUS15248</name>
</gene>
<dbReference type="AlphaFoldDB" id="A0A7S1CN40"/>
<evidence type="ECO:0000256" key="1">
    <source>
        <dbReference type="SAM" id="Coils"/>
    </source>
</evidence>
<proteinExistence type="predicted"/>
<evidence type="ECO:0000313" key="2">
    <source>
        <dbReference type="EMBL" id="CAD8921985.1"/>
    </source>
</evidence>
<reference evidence="2" key="1">
    <citation type="submission" date="2021-01" db="EMBL/GenBank/DDBJ databases">
        <authorList>
            <person name="Corre E."/>
            <person name="Pelletier E."/>
            <person name="Niang G."/>
            <person name="Scheremetjew M."/>
            <person name="Finn R."/>
            <person name="Kale V."/>
            <person name="Holt S."/>
            <person name="Cochrane G."/>
            <person name="Meng A."/>
            <person name="Brown T."/>
            <person name="Cohen L."/>
        </authorList>
    </citation>
    <scope>NUCLEOTIDE SEQUENCE</scope>
    <source>
        <strain evidence="2">Ms1</strain>
    </source>
</reference>
<dbReference type="EMBL" id="HBFS01022739">
    <property type="protein sequence ID" value="CAD8921985.1"/>
    <property type="molecule type" value="Transcribed_RNA"/>
</dbReference>
<accession>A0A7S1CN40</accession>
<name>A0A7S1CN40_9STRA</name>
<keyword evidence="1" id="KW-0175">Coiled coil</keyword>
<organism evidence="2">
    <name type="scientific">Bicosoecida sp. CB-2014</name>
    <dbReference type="NCBI Taxonomy" id="1486930"/>
    <lineage>
        <taxon>Eukaryota</taxon>
        <taxon>Sar</taxon>
        <taxon>Stramenopiles</taxon>
        <taxon>Bigyra</taxon>
        <taxon>Opalozoa</taxon>
        <taxon>Bicosoecida</taxon>
    </lineage>
</organism>
<sequence length="174" mass="19828">MAHEEEKRPSDPLGEKLITLIRRQKTASDEYTALLTKKDGLKENTRMAIKNLEAAVVQSKRAGYFKYHEPTEEVDRIERGALLSKKLKEIQDLQAEIDEVNAAIKARHEAELVARPKELGSLKEFFAEYGRPDPVMFEPLRTEFHAHAKVYGGSTHYSSFKSVAVDMKKGRVTR</sequence>
<feature type="coiled-coil region" evidence="1">
    <location>
        <begin position="42"/>
        <end position="110"/>
    </location>
</feature>
<protein>
    <submittedName>
        <fullName evidence="2">Uncharacterized protein</fullName>
    </submittedName>
</protein>